<dbReference type="CDD" id="cd06572">
    <property type="entry name" value="Histidinol_dh"/>
    <property type="match status" value="1"/>
</dbReference>
<dbReference type="OrthoDB" id="9805269at2"/>
<feature type="binding site" evidence="12 16">
    <location>
        <position position="257"/>
    </location>
    <ligand>
        <name>substrate</name>
    </ligand>
</feature>
<name>A0A1S6HLT2_9GAMM</name>
<dbReference type="GO" id="GO:0004399">
    <property type="term" value="F:histidinol dehydrogenase activity"/>
    <property type="evidence" value="ECO:0007669"/>
    <property type="project" value="UniProtKB-UniRule"/>
</dbReference>
<reference evidence="19 20" key="1">
    <citation type="submission" date="2016-03" db="EMBL/GenBank/DDBJ databases">
        <title>Complete genome sequence of Shewanella psychrophila WP2, a deep sea bacterium isolated from west Pacific sediment.</title>
        <authorList>
            <person name="Xu G."/>
            <person name="Jian H."/>
        </authorList>
    </citation>
    <scope>NUCLEOTIDE SEQUENCE [LARGE SCALE GENOMIC DNA]</scope>
    <source>
        <strain evidence="19 20">WP2</strain>
    </source>
</reference>
<evidence type="ECO:0000256" key="14">
    <source>
        <dbReference type="PIRSR" id="PIRSR000099-1"/>
    </source>
</evidence>
<accession>A0A1S6HLT2</accession>
<dbReference type="STRING" id="225848.Sps_01319"/>
<dbReference type="Pfam" id="PF00815">
    <property type="entry name" value="Histidinol_dh"/>
    <property type="match status" value="1"/>
</dbReference>
<evidence type="ECO:0000256" key="16">
    <source>
        <dbReference type="PIRSR" id="PIRSR000099-3"/>
    </source>
</evidence>
<feature type="binding site" evidence="12 16">
    <location>
        <position position="412"/>
    </location>
    <ligand>
        <name>substrate</name>
    </ligand>
</feature>
<dbReference type="PIRSF" id="PIRSF000099">
    <property type="entry name" value="Histidinol_dh"/>
    <property type="match status" value="1"/>
</dbReference>
<feature type="binding site" evidence="12 17">
    <location>
        <position position="417"/>
    </location>
    <ligand>
        <name>Zn(2+)</name>
        <dbReference type="ChEBI" id="CHEBI:29105"/>
    </ligand>
</feature>
<organism evidence="19 20">
    <name type="scientific">Shewanella psychrophila</name>
    <dbReference type="NCBI Taxonomy" id="225848"/>
    <lineage>
        <taxon>Bacteria</taxon>
        <taxon>Pseudomonadati</taxon>
        <taxon>Pseudomonadota</taxon>
        <taxon>Gammaproteobacteria</taxon>
        <taxon>Alteromonadales</taxon>
        <taxon>Shewanellaceae</taxon>
        <taxon>Shewanella</taxon>
    </lineage>
</organism>
<dbReference type="FunFam" id="3.40.50.1980:FF:000001">
    <property type="entry name" value="Histidinol dehydrogenase"/>
    <property type="match status" value="1"/>
</dbReference>
<feature type="binding site" evidence="12 15">
    <location>
        <position position="208"/>
    </location>
    <ligand>
        <name>NAD(+)</name>
        <dbReference type="ChEBI" id="CHEBI:57540"/>
    </ligand>
</feature>
<feature type="binding site" evidence="12 16">
    <location>
        <position position="417"/>
    </location>
    <ligand>
        <name>substrate</name>
    </ligand>
</feature>
<dbReference type="InterPro" id="IPR022695">
    <property type="entry name" value="Histidinol_DH_monofunct"/>
</dbReference>
<dbReference type="PANTHER" id="PTHR21256">
    <property type="entry name" value="HISTIDINOL DEHYDROGENASE HDH"/>
    <property type="match status" value="1"/>
</dbReference>
<dbReference type="InterPro" id="IPR012131">
    <property type="entry name" value="Hstdl_DH"/>
</dbReference>
<feature type="binding site" evidence="12 16">
    <location>
        <position position="325"/>
    </location>
    <ligand>
        <name>substrate</name>
    </ligand>
</feature>
<dbReference type="HAMAP" id="MF_01024">
    <property type="entry name" value="HisD"/>
    <property type="match status" value="1"/>
</dbReference>
<dbReference type="Gene3D" id="3.40.50.1980">
    <property type="entry name" value="Nitrogenase molybdenum iron protein domain"/>
    <property type="match status" value="2"/>
</dbReference>
<dbReference type="EC" id="1.1.1.23" evidence="4 12"/>
<feature type="active site" description="Proton acceptor" evidence="12 14">
    <location>
        <position position="325"/>
    </location>
</feature>
<proteinExistence type="inferred from homology"/>
<dbReference type="KEGG" id="spsw:Sps_01319"/>
<sequence length="436" mass="46682">MQILNWQDLNQTERRTALSRSALVGDESLEQSVSAIVNKVQTDKDAALLSYNQQFDGVSLTELRLSAEQIDAACARVNGDIKQAIAQAMANIESFHQAQKFAPISIETQDGIRCELRSEAIEKVGLYIPGGTAPLISTVMMLALPAKIAGCEQRVLVSPPPINDAIVYAAKQCGINEIYQVGGAQAIAALAFGTESIPAVDKIFGPGNRFVTEAKRLVSQDSRCVVSIDMPAGPSEVLVIADKTANPEFIAADLLSQAEHGPDSQVMLVTNCETLANKVNAALNRQLEALPRMEIAQLALESSRTLLVTDMKQATLVSNLYGPEHLIVQTETPRELLNSIRAAGSVFLGAYTPESVGDYASGTNHVLPTYGYSRAVSSLSLADFSRRFTVQELTADGLLGLGETVMTLAAAEQLDAHKNAVKVRLDSLSLQEGKAS</sequence>
<evidence type="ECO:0000256" key="1">
    <source>
        <dbReference type="ARBA" id="ARBA00003850"/>
    </source>
</evidence>
<feature type="binding site" evidence="12 15">
    <location>
        <position position="185"/>
    </location>
    <ligand>
        <name>NAD(+)</name>
        <dbReference type="ChEBI" id="CHEBI:57540"/>
    </ligand>
</feature>
<dbReference type="UniPathway" id="UPA00031">
    <property type="reaction ID" value="UER00014"/>
</dbReference>
<dbReference type="PRINTS" id="PR00083">
    <property type="entry name" value="HOLDHDRGNASE"/>
</dbReference>
<evidence type="ECO:0000256" key="13">
    <source>
        <dbReference type="PIRNR" id="PIRNR000099"/>
    </source>
</evidence>
<keyword evidence="5 12" id="KW-0028">Amino-acid biosynthesis</keyword>
<keyword evidence="9 12" id="KW-0520">NAD</keyword>
<evidence type="ECO:0000256" key="2">
    <source>
        <dbReference type="ARBA" id="ARBA00004940"/>
    </source>
</evidence>
<dbReference type="PANTHER" id="PTHR21256:SF2">
    <property type="entry name" value="HISTIDINE BIOSYNTHESIS TRIFUNCTIONAL PROTEIN"/>
    <property type="match status" value="1"/>
</dbReference>
<dbReference type="SUPFAM" id="SSF53720">
    <property type="entry name" value="ALDH-like"/>
    <property type="match status" value="1"/>
</dbReference>
<dbReference type="GO" id="GO:0005829">
    <property type="term" value="C:cytosol"/>
    <property type="evidence" value="ECO:0007669"/>
    <property type="project" value="TreeGrafter"/>
</dbReference>
<feature type="binding site" evidence="12 16">
    <location>
        <position position="260"/>
    </location>
    <ligand>
        <name>substrate</name>
    </ligand>
</feature>
<evidence type="ECO:0000256" key="8">
    <source>
        <dbReference type="ARBA" id="ARBA00023002"/>
    </source>
</evidence>
<comment type="pathway">
    <text evidence="2 12">Amino-acid biosynthesis; L-histidine biosynthesis; L-histidine from 5-phospho-alpha-D-ribose 1-diphosphate: step 9/9.</text>
</comment>
<evidence type="ECO:0000256" key="6">
    <source>
        <dbReference type="ARBA" id="ARBA00022723"/>
    </source>
</evidence>
<evidence type="ECO:0000256" key="9">
    <source>
        <dbReference type="ARBA" id="ARBA00023027"/>
    </source>
</evidence>
<dbReference type="InterPro" id="IPR016161">
    <property type="entry name" value="Ald_DH/histidinol_DH"/>
</dbReference>
<comment type="catalytic activity">
    <reaction evidence="11 12">
        <text>L-histidinol + 2 NAD(+) + H2O = L-histidine + 2 NADH + 3 H(+)</text>
        <dbReference type="Rhea" id="RHEA:20641"/>
        <dbReference type="ChEBI" id="CHEBI:15377"/>
        <dbReference type="ChEBI" id="CHEBI:15378"/>
        <dbReference type="ChEBI" id="CHEBI:57540"/>
        <dbReference type="ChEBI" id="CHEBI:57595"/>
        <dbReference type="ChEBI" id="CHEBI:57699"/>
        <dbReference type="ChEBI" id="CHEBI:57945"/>
        <dbReference type="EC" id="1.1.1.23"/>
    </reaction>
</comment>
<feature type="binding site" evidence="12 16">
    <location>
        <position position="235"/>
    </location>
    <ligand>
        <name>substrate</name>
    </ligand>
</feature>
<protein>
    <recommendedName>
        <fullName evidence="4 12">Histidinol dehydrogenase</fullName>
        <shortName evidence="12">HDH</shortName>
        <ecNumber evidence="4 12">1.1.1.23</ecNumber>
    </recommendedName>
</protein>
<dbReference type="GO" id="GO:0000105">
    <property type="term" value="P:L-histidine biosynthetic process"/>
    <property type="evidence" value="ECO:0007669"/>
    <property type="project" value="UniProtKB-UniRule"/>
</dbReference>
<keyword evidence="10 12" id="KW-0368">Histidine biosynthesis</keyword>
<dbReference type="PROSITE" id="PS00611">
    <property type="entry name" value="HISOL_DEHYDROGENASE"/>
    <property type="match status" value="1"/>
</dbReference>
<evidence type="ECO:0000256" key="10">
    <source>
        <dbReference type="ARBA" id="ARBA00023102"/>
    </source>
</evidence>
<keyword evidence="7 12" id="KW-0862">Zinc</keyword>
<evidence type="ECO:0000313" key="19">
    <source>
        <dbReference type="EMBL" id="AQS36486.1"/>
    </source>
</evidence>
<feature type="binding site" evidence="12 15">
    <location>
        <position position="127"/>
    </location>
    <ligand>
        <name>NAD(+)</name>
        <dbReference type="ChEBI" id="CHEBI:57540"/>
    </ligand>
</feature>
<dbReference type="InterPro" id="IPR001692">
    <property type="entry name" value="Histidinol_DH_CS"/>
</dbReference>
<feature type="binding site" evidence="12 17">
    <location>
        <position position="257"/>
    </location>
    <ligand>
        <name>Zn(2+)</name>
        <dbReference type="ChEBI" id="CHEBI:29105"/>
    </ligand>
</feature>
<evidence type="ECO:0000256" key="15">
    <source>
        <dbReference type="PIRSR" id="PIRSR000099-2"/>
    </source>
</evidence>
<dbReference type="GO" id="GO:0051287">
    <property type="term" value="F:NAD binding"/>
    <property type="evidence" value="ECO:0007669"/>
    <property type="project" value="InterPro"/>
</dbReference>
<feature type="active site" description="Proton acceptor" evidence="12 14">
    <location>
        <position position="324"/>
    </location>
</feature>
<feature type="binding site" evidence="12 16">
    <location>
        <position position="358"/>
    </location>
    <ligand>
        <name>substrate</name>
    </ligand>
</feature>
<dbReference type="RefSeq" id="WP_077751794.1">
    <property type="nucleotide sequence ID" value="NZ_CP014782.1"/>
</dbReference>
<evidence type="ECO:0000313" key="20">
    <source>
        <dbReference type="Proteomes" id="UP000189545"/>
    </source>
</evidence>
<evidence type="ECO:0000256" key="17">
    <source>
        <dbReference type="PIRSR" id="PIRSR000099-4"/>
    </source>
</evidence>
<comment type="cofactor">
    <cofactor evidence="12 17">
        <name>Zn(2+)</name>
        <dbReference type="ChEBI" id="CHEBI:29105"/>
    </cofactor>
    <text evidence="12 17">Binds 1 zinc ion per subunit.</text>
</comment>
<comment type="function">
    <text evidence="1 12">Catalyzes the sequential NAD-dependent oxidations of L-histidinol to L-histidinaldehyde and then to L-histidine.</text>
</comment>
<evidence type="ECO:0000256" key="11">
    <source>
        <dbReference type="ARBA" id="ARBA00049489"/>
    </source>
</evidence>
<dbReference type="AlphaFoldDB" id="A0A1S6HLT2"/>
<feature type="binding site" evidence="12 17">
    <location>
        <position position="358"/>
    </location>
    <ligand>
        <name>Zn(2+)</name>
        <dbReference type="ChEBI" id="CHEBI:29105"/>
    </ligand>
</feature>
<keyword evidence="20" id="KW-1185">Reference proteome</keyword>
<keyword evidence="8 12" id="KW-0560">Oxidoreductase</keyword>
<evidence type="ECO:0000256" key="4">
    <source>
        <dbReference type="ARBA" id="ARBA00012965"/>
    </source>
</evidence>
<evidence type="ECO:0000256" key="18">
    <source>
        <dbReference type="RuleBase" id="RU004175"/>
    </source>
</evidence>
<comment type="similarity">
    <text evidence="3 12 13 18">Belongs to the histidinol dehydrogenase family.</text>
</comment>
<dbReference type="Gene3D" id="1.20.5.1300">
    <property type="match status" value="1"/>
</dbReference>
<dbReference type="NCBIfam" id="TIGR00069">
    <property type="entry name" value="hisD"/>
    <property type="match status" value="1"/>
</dbReference>
<dbReference type="FunFam" id="1.20.5.1300:FF:000001">
    <property type="entry name" value="Histidine biosynthesis trifunctional protein"/>
    <property type="match status" value="1"/>
</dbReference>
<gene>
    <name evidence="12" type="primary">hisD</name>
    <name evidence="19" type="ORF">Sps_01319</name>
</gene>
<evidence type="ECO:0000256" key="7">
    <source>
        <dbReference type="ARBA" id="ARBA00022833"/>
    </source>
</evidence>
<keyword evidence="6 12" id="KW-0479">Metal-binding</keyword>
<evidence type="ECO:0000256" key="12">
    <source>
        <dbReference type="HAMAP-Rule" id="MF_01024"/>
    </source>
</evidence>
<dbReference type="EMBL" id="CP014782">
    <property type="protein sequence ID" value="AQS36486.1"/>
    <property type="molecule type" value="Genomic_DNA"/>
</dbReference>
<dbReference type="GO" id="GO:0008270">
    <property type="term" value="F:zinc ion binding"/>
    <property type="evidence" value="ECO:0007669"/>
    <property type="project" value="UniProtKB-UniRule"/>
</dbReference>
<dbReference type="Proteomes" id="UP000189545">
    <property type="component" value="Chromosome"/>
</dbReference>
<evidence type="ECO:0000256" key="3">
    <source>
        <dbReference type="ARBA" id="ARBA00010178"/>
    </source>
</evidence>
<feature type="binding site" evidence="12 17">
    <location>
        <position position="260"/>
    </location>
    <ligand>
        <name>Zn(2+)</name>
        <dbReference type="ChEBI" id="CHEBI:29105"/>
    </ligand>
</feature>
<evidence type="ECO:0000256" key="5">
    <source>
        <dbReference type="ARBA" id="ARBA00022605"/>
    </source>
</evidence>